<feature type="compositionally biased region" description="Basic residues" evidence="1">
    <location>
        <begin position="242"/>
        <end position="252"/>
    </location>
</feature>
<dbReference type="AlphaFoldDB" id="K0SRW2"/>
<sequence length="949" mass="103703">MALPLVDALWTGEVRSREDKLTSDFSLPIQLGGANRGRKKSEDAMSILRILTAEKRPLWLEGSSRRSGSRRYHAGGEKMNGTSNSREEKETKVVQKKRDSIAVVIDGAPVSIVNDAPIPEILDADNLEATNGTSNSREEKETKVVQKKRDSIAVVIDGAPVSIVNDAPIPEILDADNLEATGDRPRSSRRSGRSIYEYSRRSSGKSLRNSLQVQQKKQRQRTSRRSSARESLRNIYETSRRSSGKSLRKKIPTKGDIAGRSSPSSKLTREEEITTRNTKRSSFGETSTSQTPQGAHAGAKSTQKTVKRKRGCLCCVCFWLVLAICAVGGWFLLGTLQKESIVEFSLEDKNEVDDKALLFSSAAEPSIMPSQYPSAVSSDTKVVDPNEFGPSDFDPIEFDPNEYCLPCPTGNCGRCAWCEADKGFQPDVVYGYRCHSSPRSIPEKTHASPQCFVGDKRVQLINQHIEQIADCKEGFAAKPKYSESGAEFNLCVDEVFCVRRFYLQPDCDAELPGSTMVTETCQDLIGGESLGYAFTKYAPRKGDCSSESKFSADIAPRCCSDGVAFCSQHTIEGTSVGDEFLILNQPTRAPIATISSAPTSSLLPTWDGFPITVTIHLDRFPKETGLTLRSLDGRVTYIDKPPGSFVKPLDLVSINLRIPPGTKVELEVTDSQGDGFEGYFQVYSDSGSLLVDESGLSFESAISKTFVVDEPETLRPTGSPVPVLDGDAAVIFDQDADFGTTLEIPFRVGPVSAGTTPVTSTPQSVDFVDLTLVLQLDQFPAETSWAITSVDDGTIYESRSVGYYESRKGESIAETFRLPEGRTYRFIIKDLMGDGFCCSEGNGYYSLSVNKSTLLFRNSADVSSAVFTGGWLQQGLTSILLKFGLKAEHVFVAASLFTSEASATSPSEKESPAPPTTSLSEKKMPVKTVRGSIAMLRRREHASQDGKKQ</sequence>
<dbReference type="Proteomes" id="UP000266841">
    <property type="component" value="Unassembled WGS sequence"/>
</dbReference>
<reference evidence="3 4" key="1">
    <citation type="journal article" date="2012" name="Genome Biol.">
        <title>Genome and low-iron response of an oceanic diatom adapted to chronic iron limitation.</title>
        <authorList>
            <person name="Lommer M."/>
            <person name="Specht M."/>
            <person name="Roy A.S."/>
            <person name="Kraemer L."/>
            <person name="Andreson R."/>
            <person name="Gutowska M.A."/>
            <person name="Wolf J."/>
            <person name="Bergner S.V."/>
            <person name="Schilhabel M.B."/>
            <person name="Klostermeier U.C."/>
            <person name="Beiko R.G."/>
            <person name="Rosenstiel P."/>
            <person name="Hippler M."/>
            <person name="Laroche J."/>
        </authorList>
    </citation>
    <scope>NUCLEOTIDE SEQUENCE [LARGE SCALE GENOMIC DNA]</scope>
    <source>
        <strain evidence="3 4">CCMP1005</strain>
    </source>
</reference>
<feature type="region of interest" description="Disordered" evidence="1">
    <location>
        <begin position="176"/>
        <end position="302"/>
    </location>
</feature>
<protein>
    <submittedName>
        <fullName evidence="3">Uncharacterized protein</fullName>
    </submittedName>
</protein>
<feature type="region of interest" description="Disordered" evidence="1">
    <location>
        <begin position="903"/>
        <end position="927"/>
    </location>
</feature>
<keyword evidence="2" id="KW-0472">Membrane</keyword>
<evidence type="ECO:0000313" key="4">
    <source>
        <dbReference type="Proteomes" id="UP000266841"/>
    </source>
</evidence>
<feature type="transmembrane region" description="Helical" evidence="2">
    <location>
        <begin position="311"/>
        <end position="333"/>
    </location>
</feature>
<dbReference type="EMBL" id="AGNL01020434">
    <property type="protein sequence ID" value="EJK61067.1"/>
    <property type="molecule type" value="Genomic_DNA"/>
</dbReference>
<keyword evidence="2" id="KW-1133">Transmembrane helix</keyword>
<gene>
    <name evidence="3" type="ORF">THAOC_18499</name>
</gene>
<name>K0SRW2_THAOC</name>
<comment type="caution">
    <text evidence="3">The sequence shown here is derived from an EMBL/GenBank/DDBJ whole genome shotgun (WGS) entry which is preliminary data.</text>
</comment>
<feature type="region of interest" description="Disordered" evidence="1">
    <location>
        <begin position="125"/>
        <end position="144"/>
    </location>
</feature>
<keyword evidence="2" id="KW-0812">Transmembrane</keyword>
<evidence type="ECO:0000313" key="3">
    <source>
        <dbReference type="EMBL" id="EJK61067.1"/>
    </source>
</evidence>
<keyword evidence="4" id="KW-1185">Reference proteome</keyword>
<feature type="compositionally biased region" description="Polar residues" evidence="1">
    <location>
        <begin position="280"/>
        <end position="293"/>
    </location>
</feature>
<feature type="compositionally biased region" description="Basic residues" evidence="1">
    <location>
        <begin position="216"/>
        <end position="226"/>
    </location>
</feature>
<organism evidence="3 4">
    <name type="scientific">Thalassiosira oceanica</name>
    <name type="common">Marine diatom</name>
    <dbReference type="NCBI Taxonomy" id="159749"/>
    <lineage>
        <taxon>Eukaryota</taxon>
        <taxon>Sar</taxon>
        <taxon>Stramenopiles</taxon>
        <taxon>Ochrophyta</taxon>
        <taxon>Bacillariophyta</taxon>
        <taxon>Coscinodiscophyceae</taxon>
        <taxon>Thalassiosirophycidae</taxon>
        <taxon>Thalassiosirales</taxon>
        <taxon>Thalassiosiraceae</taxon>
        <taxon>Thalassiosira</taxon>
    </lineage>
</organism>
<feature type="region of interest" description="Disordered" evidence="1">
    <location>
        <begin position="62"/>
        <end position="94"/>
    </location>
</feature>
<proteinExistence type="predicted"/>
<evidence type="ECO:0000256" key="2">
    <source>
        <dbReference type="SAM" id="Phobius"/>
    </source>
</evidence>
<evidence type="ECO:0000256" key="1">
    <source>
        <dbReference type="SAM" id="MobiDB-lite"/>
    </source>
</evidence>
<feature type="compositionally biased region" description="Basic and acidic residues" evidence="1">
    <location>
        <begin position="85"/>
        <end position="94"/>
    </location>
</feature>
<accession>K0SRW2</accession>